<dbReference type="InterPro" id="IPR036465">
    <property type="entry name" value="vWFA_dom_sf"/>
</dbReference>
<comment type="caution">
    <text evidence="5">The sequence shown here is derived from an EMBL/GenBank/DDBJ whole genome shotgun (WGS) entry which is preliminary data.</text>
</comment>
<feature type="repeat" description="TPR" evidence="1">
    <location>
        <begin position="421"/>
        <end position="454"/>
    </location>
</feature>
<gene>
    <name evidence="5" type="ORF">CO2235_230090</name>
</gene>
<organism evidence="5">
    <name type="scientific">Cupriavidus oxalaticus</name>
    <dbReference type="NCBI Taxonomy" id="96344"/>
    <lineage>
        <taxon>Bacteria</taxon>
        <taxon>Pseudomonadati</taxon>
        <taxon>Pseudomonadota</taxon>
        <taxon>Betaproteobacteria</taxon>
        <taxon>Burkholderiales</taxon>
        <taxon>Burkholderiaceae</taxon>
        <taxon>Cupriavidus</taxon>
    </lineage>
</organism>
<dbReference type="InterPro" id="IPR050768">
    <property type="entry name" value="UPF0353/GerABKA_families"/>
</dbReference>
<dbReference type="SUPFAM" id="SSF53300">
    <property type="entry name" value="vWA-like"/>
    <property type="match status" value="1"/>
</dbReference>
<evidence type="ECO:0000259" key="4">
    <source>
        <dbReference type="SMART" id="SM00327"/>
    </source>
</evidence>
<dbReference type="SUPFAM" id="SSF48452">
    <property type="entry name" value="TPR-like"/>
    <property type="match status" value="1"/>
</dbReference>
<accession>A0A375G819</accession>
<dbReference type="Proteomes" id="UP000256862">
    <property type="component" value="Chromosome CO2235"/>
</dbReference>
<dbReference type="PANTHER" id="PTHR22550:SF14">
    <property type="entry name" value="VWFA DOMAIN-CONTAINING PROTEIN"/>
    <property type="match status" value="1"/>
</dbReference>
<dbReference type="InterPro" id="IPR002035">
    <property type="entry name" value="VWF_A"/>
</dbReference>
<dbReference type="PROSITE" id="PS50005">
    <property type="entry name" value="TPR"/>
    <property type="match status" value="1"/>
</dbReference>
<proteinExistence type="predicted"/>
<dbReference type="PANTHER" id="PTHR22550">
    <property type="entry name" value="SPORE GERMINATION PROTEIN"/>
    <property type="match status" value="1"/>
</dbReference>
<dbReference type="EMBL" id="OGUS01000124">
    <property type="protein sequence ID" value="SPC14887.1"/>
    <property type="molecule type" value="Genomic_DNA"/>
</dbReference>
<protein>
    <submittedName>
        <fullName evidence="5">Tetratricopeptide TPR_4</fullName>
    </submittedName>
</protein>
<keyword evidence="3" id="KW-1133">Transmembrane helix</keyword>
<dbReference type="SMART" id="SM00327">
    <property type="entry name" value="VWA"/>
    <property type="match status" value="1"/>
</dbReference>
<feature type="region of interest" description="Disordered" evidence="2">
    <location>
        <begin position="470"/>
        <end position="509"/>
    </location>
</feature>
<sequence>MMQALADFHFLRPWWLLVLVPAVLLVWAVRRRGDVRRRWRDAIAPQLLDALMVGERRRLAIRPVHLTALLLALGAIALAGPAWERERPPFLDDKAPLAIAIDLSPTMDAIDVTPTRLERAKLKVKALLARRDGGRTAIWAYAGSTHLVLPLTDDATLLQTFVDALQTRIMPAPGRDTALALRTIDAALAHEEVPGTILFLTDGVETAAVRAFKTQAGSGRSQPVVLAIGTERGGPLRSGTDGFVEKDGVRVFARMDTAALKRFGDDTGVPVATFTPDSDDDVAWVQRHVQSHLAQKQSADNTRWKDEGWWLTLPIALLGVLWFRKGWTVRWIAGGLLAVALAAPPQALRAQASAPDADAPRAWRFVDLWLTHDQQGRRAFERGDFAGAAALFDDPMWRGVAQYRAGQYAQAVQSFALIDSPESDFNQGDALARLGKYKDAAARYRQALKRRPQWPAAAANLALMEKLAAKAEKPKEGEEPPDIKPDEVKVDSESRPPEGEGKKLEMGAVESAETWMRAIQTTPTELLQRKFALQQNQAQPGAGAKP</sequence>
<feature type="compositionally biased region" description="Basic and acidic residues" evidence="2">
    <location>
        <begin position="470"/>
        <end position="505"/>
    </location>
</feature>
<keyword evidence="1" id="KW-0802">TPR repeat</keyword>
<dbReference type="Gene3D" id="3.40.50.410">
    <property type="entry name" value="von Willebrand factor, type A domain"/>
    <property type="match status" value="1"/>
</dbReference>
<evidence type="ECO:0000256" key="3">
    <source>
        <dbReference type="SAM" id="Phobius"/>
    </source>
</evidence>
<dbReference type="InterPro" id="IPR019734">
    <property type="entry name" value="TPR_rpt"/>
</dbReference>
<dbReference type="AlphaFoldDB" id="A0A375G819"/>
<feature type="domain" description="VWFA" evidence="4">
    <location>
        <begin position="94"/>
        <end position="267"/>
    </location>
</feature>
<feature type="transmembrane region" description="Helical" evidence="3">
    <location>
        <begin position="64"/>
        <end position="83"/>
    </location>
</feature>
<keyword evidence="3" id="KW-0812">Transmembrane</keyword>
<dbReference type="InterPro" id="IPR011990">
    <property type="entry name" value="TPR-like_helical_dom_sf"/>
</dbReference>
<evidence type="ECO:0000313" key="5">
    <source>
        <dbReference type="EMBL" id="SPC14887.1"/>
    </source>
</evidence>
<feature type="transmembrane region" description="Helical" evidence="3">
    <location>
        <begin position="12"/>
        <end position="30"/>
    </location>
</feature>
<dbReference type="Gene3D" id="1.25.40.10">
    <property type="entry name" value="Tetratricopeptide repeat domain"/>
    <property type="match status" value="1"/>
</dbReference>
<evidence type="ECO:0000256" key="2">
    <source>
        <dbReference type="SAM" id="MobiDB-lite"/>
    </source>
</evidence>
<evidence type="ECO:0000256" key="1">
    <source>
        <dbReference type="PROSITE-ProRule" id="PRU00339"/>
    </source>
</evidence>
<name>A0A375G819_9BURK</name>
<dbReference type="Pfam" id="PF13519">
    <property type="entry name" value="VWA_2"/>
    <property type="match status" value="1"/>
</dbReference>
<keyword evidence="3" id="KW-0472">Membrane</keyword>
<reference evidence="5" key="1">
    <citation type="submission" date="2018-01" db="EMBL/GenBank/DDBJ databases">
        <authorList>
            <person name="Clerissi C."/>
        </authorList>
    </citation>
    <scope>NUCLEOTIDE SEQUENCE</scope>
    <source>
        <strain evidence="5">Cupriavidus oxalaticus LMG 2235</strain>
    </source>
</reference>